<dbReference type="InterPro" id="IPR001563">
    <property type="entry name" value="Peptidase_S10"/>
</dbReference>
<evidence type="ECO:0000313" key="8">
    <source>
        <dbReference type="Proteomes" id="UP000615326"/>
    </source>
</evidence>
<feature type="chain" id="PRO_5046954002" evidence="6">
    <location>
        <begin position="38"/>
        <end position="518"/>
    </location>
</feature>
<reference evidence="7 8" key="1">
    <citation type="journal article" date="2020" name="Int. J. Syst. Evol. Microbiol.">
        <title>Novel acetic acid bacteria from cider fermentations: Acetobacter conturbans sp. nov. and Acetobacter fallax sp. nov.</title>
        <authorList>
            <person name="Sombolestani A.S."/>
            <person name="Cleenwerck I."/>
            <person name="Cnockaert M."/>
            <person name="Borremans W."/>
            <person name="Wieme A.D."/>
            <person name="De Vuyst L."/>
            <person name="Vandamme P."/>
        </authorList>
    </citation>
    <scope>NUCLEOTIDE SEQUENCE [LARGE SCALE GENOMIC DNA]</scope>
    <source>
        <strain evidence="7 8">LMG 1637</strain>
    </source>
</reference>
<evidence type="ECO:0000256" key="3">
    <source>
        <dbReference type="ARBA" id="ARBA00022729"/>
    </source>
</evidence>
<dbReference type="PROSITE" id="PS51318">
    <property type="entry name" value="TAT"/>
    <property type="match status" value="1"/>
</dbReference>
<dbReference type="PANTHER" id="PTHR11802:SF3">
    <property type="entry name" value="RETINOID-INDUCIBLE SERINE CARBOXYPEPTIDASE"/>
    <property type="match status" value="1"/>
</dbReference>
<name>A0ABX0K6A2_9PROT</name>
<keyword evidence="3 6" id="KW-0732">Signal</keyword>
<dbReference type="Gene3D" id="3.40.50.1820">
    <property type="entry name" value="alpha/beta hydrolase"/>
    <property type="match status" value="1"/>
</dbReference>
<sequence>MFTRSDGHDATRRRILQRALLCAAALLPAMPALPALAIDKPHPAQTGASDAESNKPKFTGLAALLPADSVTHQTLTSGGKELGYTARAGTLTLRDDKGEPSARVFYVAYTLDGVAADRRPVSFFFNGGPGGGSAYLNLGAAGPTALTLPAGNPTDGANAKLGPNPDSWLAATDMVFIDAIGTGYSVPVNPDTADKTFYGTKRDARAFAKAINLWISANNRHASPHYLVGESYGGIRSIEVATALQQQQNMILNGIIMVSPALEMKLLDPGSNPLAAAMLLPSFEAARLDMQHKLTPDAVEDSYHYAFGPYLTALAAPLPTGDDARDFYGEVARRTGLDPAVITRERGMPDPQAHDVRSRNGRLFSLYDGTLSVADPFPEGIDNGDSPDPVLFGFGRAYGNAFEGYAAQTLGFRTELTYDLLDLKVNSAWDYRGEGEPVASEIPQLRKLLALNPTLRVFIANGYFDLTCTFASSRWVAEHIPVGRDRIALHVYPGGHMLYIRPASRAALARDVRAFLAP</sequence>
<gene>
    <name evidence="7" type="ORF">GOB84_04920</name>
</gene>
<keyword evidence="1" id="KW-0121">Carboxypeptidase</keyword>
<keyword evidence="5" id="KW-0325">Glycoprotein</keyword>
<feature type="signal peptide" evidence="6">
    <location>
        <begin position="1"/>
        <end position="37"/>
    </location>
</feature>
<dbReference type="InterPro" id="IPR029058">
    <property type="entry name" value="AB_hydrolase_fold"/>
</dbReference>
<dbReference type="Pfam" id="PF00450">
    <property type="entry name" value="Peptidase_S10"/>
    <property type="match status" value="1"/>
</dbReference>
<dbReference type="EMBL" id="WOSW01000006">
    <property type="protein sequence ID" value="NHO31914.1"/>
    <property type="molecule type" value="Genomic_DNA"/>
</dbReference>
<evidence type="ECO:0000256" key="6">
    <source>
        <dbReference type="SAM" id="SignalP"/>
    </source>
</evidence>
<dbReference type="SUPFAM" id="SSF53474">
    <property type="entry name" value="alpha/beta-Hydrolases"/>
    <property type="match status" value="1"/>
</dbReference>
<dbReference type="PANTHER" id="PTHR11802">
    <property type="entry name" value="SERINE PROTEASE FAMILY S10 SERINE CARBOXYPEPTIDASE"/>
    <property type="match status" value="1"/>
</dbReference>
<dbReference type="InterPro" id="IPR006311">
    <property type="entry name" value="TAT_signal"/>
</dbReference>
<dbReference type="Proteomes" id="UP000615326">
    <property type="component" value="Unassembled WGS sequence"/>
</dbReference>
<organism evidence="7 8">
    <name type="scientific">Acetobacter fallax</name>
    <dbReference type="NCBI Taxonomy" id="1737473"/>
    <lineage>
        <taxon>Bacteria</taxon>
        <taxon>Pseudomonadati</taxon>
        <taxon>Pseudomonadota</taxon>
        <taxon>Alphaproteobacteria</taxon>
        <taxon>Acetobacterales</taxon>
        <taxon>Acetobacteraceae</taxon>
        <taxon>Acetobacter</taxon>
    </lineage>
</organism>
<keyword evidence="4" id="KW-0378">Hydrolase</keyword>
<proteinExistence type="predicted"/>
<accession>A0ABX0K6A2</accession>
<keyword evidence="2" id="KW-0645">Protease</keyword>
<keyword evidence="8" id="KW-1185">Reference proteome</keyword>
<evidence type="ECO:0000256" key="4">
    <source>
        <dbReference type="ARBA" id="ARBA00022801"/>
    </source>
</evidence>
<comment type="caution">
    <text evidence="7">The sequence shown here is derived from an EMBL/GenBank/DDBJ whole genome shotgun (WGS) entry which is preliminary data.</text>
</comment>
<evidence type="ECO:0000313" key="7">
    <source>
        <dbReference type="EMBL" id="NHO31914.1"/>
    </source>
</evidence>
<evidence type="ECO:0000256" key="2">
    <source>
        <dbReference type="ARBA" id="ARBA00022670"/>
    </source>
</evidence>
<evidence type="ECO:0000256" key="1">
    <source>
        <dbReference type="ARBA" id="ARBA00022645"/>
    </source>
</evidence>
<protein>
    <submittedName>
        <fullName evidence="7">Peptidase S10</fullName>
    </submittedName>
</protein>
<evidence type="ECO:0000256" key="5">
    <source>
        <dbReference type="ARBA" id="ARBA00023180"/>
    </source>
</evidence>